<dbReference type="PANTHER" id="PTHR34128">
    <property type="entry name" value="CYTOCHROME C-TYPE BIOGENESIS PROTEIN CCME HOMOLOG, MITOCHONDRIAL"/>
    <property type="match status" value="1"/>
</dbReference>
<evidence type="ECO:0000256" key="3">
    <source>
        <dbReference type="ARBA" id="ARBA00022692"/>
    </source>
</evidence>
<keyword evidence="6" id="KW-0735">Signal-anchor</keyword>
<evidence type="ECO:0000256" key="5">
    <source>
        <dbReference type="ARBA" id="ARBA00022748"/>
    </source>
</evidence>
<organism evidence="12 13">
    <name type="scientific">Actinophytocola glycyrrhizae</name>
    <dbReference type="NCBI Taxonomy" id="2044873"/>
    <lineage>
        <taxon>Bacteria</taxon>
        <taxon>Bacillati</taxon>
        <taxon>Actinomycetota</taxon>
        <taxon>Actinomycetes</taxon>
        <taxon>Pseudonocardiales</taxon>
        <taxon>Pseudonocardiaceae</taxon>
    </lineage>
</organism>
<dbReference type="Pfam" id="PF03100">
    <property type="entry name" value="CcmE"/>
    <property type="match status" value="1"/>
</dbReference>
<protein>
    <submittedName>
        <fullName evidence="12">Cytochrome c maturation protein CcmE</fullName>
    </submittedName>
</protein>
<dbReference type="InterPro" id="IPR004329">
    <property type="entry name" value="CcmE"/>
</dbReference>
<feature type="compositionally biased region" description="Basic and acidic residues" evidence="10">
    <location>
        <begin position="124"/>
        <end position="134"/>
    </location>
</feature>
<proteinExistence type="predicted"/>
<accession>A0ABV9SC99</accession>
<name>A0ABV9SC99_9PSEU</name>
<dbReference type="InterPro" id="IPR036127">
    <property type="entry name" value="CcmE-like_sf"/>
</dbReference>
<comment type="caution">
    <text evidence="12">The sequence shown here is derived from an EMBL/GenBank/DDBJ whole genome shotgun (WGS) entry which is preliminary data.</text>
</comment>
<keyword evidence="3 11" id="KW-0812">Transmembrane</keyword>
<gene>
    <name evidence="12" type="ORF">ACFPCV_38255</name>
</gene>
<dbReference type="RefSeq" id="WP_378062388.1">
    <property type="nucleotide sequence ID" value="NZ_JBHSIS010000028.1"/>
</dbReference>
<evidence type="ECO:0000256" key="2">
    <source>
        <dbReference type="ARBA" id="ARBA00022617"/>
    </source>
</evidence>
<dbReference type="PANTHER" id="PTHR34128:SF2">
    <property type="entry name" value="CYTOCHROME C-TYPE BIOGENESIS PROTEIN CCME HOMOLOG, MITOCHONDRIAL"/>
    <property type="match status" value="1"/>
</dbReference>
<evidence type="ECO:0000256" key="11">
    <source>
        <dbReference type="SAM" id="Phobius"/>
    </source>
</evidence>
<evidence type="ECO:0000313" key="13">
    <source>
        <dbReference type="Proteomes" id="UP001595859"/>
    </source>
</evidence>
<evidence type="ECO:0000256" key="8">
    <source>
        <dbReference type="ARBA" id="ARBA00023004"/>
    </source>
</evidence>
<evidence type="ECO:0000256" key="7">
    <source>
        <dbReference type="ARBA" id="ARBA00022989"/>
    </source>
</evidence>
<keyword evidence="5" id="KW-0201">Cytochrome c-type biogenesis</keyword>
<keyword evidence="9 11" id="KW-0472">Membrane</keyword>
<reference evidence="13" key="1">
    <citation type="journal article" date="2019" name="Int. J. Syst. Evol. Microbiol.">
        <title>The Global Catalogue of Microorganisms (GCM) 10K type strain sequencing project: providing services to taxonomists for standard genome sequencing and annotation.</title>
        <authorList>
            <consortium name="The Broad Institute Genomics Platform"/>
            <consortium name="The Broad Institute Genome Sequencing Center for Infectious Disease"/>
            <person name="Wu L."/>
            <person name="Ma J."/>
        </authorList>
    </citation>
    <scope>NUCLEOTIDE SEQUENCE [LARGE SCALE GENOMIC DNA]</scope>
    <source>
        <strain evidence="13">ZS-22-S1</strain>
    </source>
</reference>
<comment type="subcellular location">
    <subcellularLocation>
        <location evidence="1">Membrane</location>
    </subcellularLocation>
</comment>
<feature type="region of interest" description="Disordered" evidence="10">
    <location>
        <begin position="124"/>
        <end position="143"/>
    </location>
</feature>
<evidence type="ECO:0000256" key="6">
    <source>
        <dbReference type="ARBA" id="ARBA00022968"/>
    </source>
</evidence>
<dbReference type="InterPro" id="IPR012340">
    <property type="entry name" value="NA-bd_OB-fold"/>
</dbReference>
<keyword evidence="4" id="KW-0479">Metal-binding</keyword>
<evidence type="ECO:0000256" key="10">
    <source>
        <dbReference type="SAM" id="MobiDB-lite"/>
    </source>
</evidence>
<dbReference type="Proteomes" id="UP001595859">
    <property type="component" value="Unassembled WGS sequence"/>
</dbReference>
<evidence type="ECO:0000256" key="9">
    <source>
        <dbReference type="ARBA" id="ARBA00023136"/>
    </source>
</evidence>
<dbReference type="Gene3D" id="2.40.50.140">
    <property type="entry name" value="Nucleic acid-binding proteins"/>
    <property type="match status" value="1"/>
</dbReference>
<evidence type="ECO:0000256" key="4">
    <source>
        <dbReference type="ARBA" id="ARBA00022723"/>
    </source>
</evidence>
<keyword evidence="7 11" id="KW-1133">Transmembrane helix</keyword>
<evidence type="ECO:0000313" key="12">
    <source>
        <dbReference type="EMBL" id="MFC4859373.1"/>
    </source>
</evidence>
<evidence type="ECO:0000256" key="1">
    <source>
        <dbReference type="ARBA" id="ARBA00004370"/>
    </source>
</evidence>
<sequence>MSPPVPRRRGVVLLVGAVVIAGVGLLVGAGLHDTLVYYRTPTEVVTSPPGAERVRLGGQVVPGSVSGDGEDTRFLLTDGKNEVPVVQRGAIPGTFREGEGAVVEGTLDARGTFRSDTLTVKHSNEYRAPGDERGGNPAEAGVP</sequence>
<dbReference type="EMBL" id="JBHSIS010000028">
    <property type="protein sequence ID" value="MFC4859373.1"/>
    <property type="molecule type" value="Genomic_DNA"/>
</dbReference>
<keyword evidence="8" id="KW-0408">Iron</keyword>
<keyword evidence="2" id="KW-0349">Heme</keyword>
<keyword evidence="13" id="KW-1185">Reference proteome</keyword>
<dbReference type="SUPFAM" id="SSF82093">
    <property type="entry name" value="Heme chaperone CcmE"/>
    <property type="match status" value="1"/>
</dbReference>
<feature type="transmembrane region" description="Helical" evidence="11">
    <location>
        <begin position="12"/>
        <end position="31"/>
    </location>
</feature>